<dbReference type="EMBL" id="CP000667">
    <property type="protein sequence ID" value="ABP55472.1"/>
    <property type="molecule type" value="Genomic_DNA"/>
</dbReference>
<evidence type="ECO:0000256" key="3">
    <source>
        <dbReference type="ARBA" id="ARBA00023163"/>
    </source>
</evidence>
<proteinExistence type="predicted"/>
<feature type="domain" description="HTH marR-type" evidence="4">
    <location>
        <begin position="14"/>
        <end position="149"/>
    </location>
</feature>
<keyword evidence="3" id="KW-0804">Transcription</keyword>
<dbReference type="PANTHER" id="PTHR39515">
    <property type="entry name" value="CONSERVED PROTEIN"/>
    <property type="match status" value="1"/>
</dbReference>
<keyword evidence="6" id="KW-1185">Reference proteome</keyword>
<dbReference type="InterPro" id="IPR000835">
    <property type="entry name" value="HTH_MarR-typ"/>
</dbReference>
<evidence type="ECO:0000313" key="5">
    <source>
        <dbReference type="EMBL" id="ABP55472.1"/>
    </source>
</evidence>
<gene>
    <name evidence="5" type="ordered locus">Strop_3035</name>
</gene>
<dbReference type="InterPro" id="IPR036388">
    <property type="entry name" value="WH-like_DNA-bd_sf"/>
</dbReference>
<dbReference type="AlphaFoldDB" id="A4X9B1"/>
<evidence type="ECO:0000313" key="6">
    <source>
        <dbReference type="Proteomes" id="UP000000235"/>
    </source>
</evidence>
<dbReference type="GO" id="GO:0003700">
    <property type="term" value="F:DNA-binding transcription factor activity"/>
    <property type="evidence" value="ECO:0007669"/>
    <property type="project" value="InterPro"/>
</dbReference>
<dbReference type="Pfam" id="PF01047">
    <property type="entry name" value="MarR"/>
    <property type="match status" value="1"/>
</dbReference>
<organism evidence="5 6">
    <name type="scientific">Salinispora tropica (strain ATCC BAA-916 / DSM 44818 / JCM 13857 / NBRC 105044 / CNB-440)</name>
    <dbReference type="NCBI Taxonomy" id="369723"/>
    <lineage>
        <taxon>Bacteria</taxon>
        <taxon>Bacillati</taxon>
        <taxon>Actinomycetota</taxon>
        <taxon>Actinomycetes</taxon>
        <taxon>Micromonosporales</taxon>
        <taxon>Micromonosporaceae</taxon>
        <taxon>Salinispora</taxon>
    </lineage>
</organism>
<reference evidence="6" key="1">
    <citation type="journal article" date="2007" name="Proc. Natl. Acad. Sci. U.S.A.">
        <title>Genome sequencing reveals complex secondary metabolome in the marine actinomycete Salinispora tropica.</title>
        <authorList>
            <person name="Udwary D.W."/>
            <person name="Zeigler L."/>
            <person name="Asolkar R.N."/>
            <person name="Singan V."/>
            <person name="Lapidus A."/>
            <person name="Fenical W."/>
            <person name="Jensen P.R."/>
            <person name="Moore B.S."/>
        </authorList>
    </citation>
    <scope>NUCLEOTIDE SEQUENCE [LARGE SCALE GENOMIC DNA]</scope>
    <source>
        <strain evidence="6">ATCC BAA-916 / DSM 44818 / CNB-440</strain>
    </source>
</reference>
<dbReference type="PROSITE" id="PS50995">
    <property type="entry name" value="HTH_MARR_2"/>
    <property type="match status" value="1"/>
</dbReference>
<dbReference type="PROSITE" id="PS01117">
    <property type="entry name" value="HTH_MARR_1"/>
    <property type="match status" value="1"/>
</dbReference>
<dbReference type="eggNOG" id="COG1846">
    <property type="taxonomic scope" value="Bacteria"/>
</dbReference>
<dbReference type="InterPro" id="IPR036390">
    <property type="entry name" value="WH_DNA-bd_sf"/>
</dbReference>
<protein>
    <submittedName>
        <fullName evidence="5">Regulatory protein, MarR</fullName>
    </submittedName>
</protein>
<keyword evidence="1" id="KW-0805">Transcription regulation</keyword>
<dbReference type="SMART" id="SM00347">
    <property type="entry name" value="HTH_MARR"/>
    <property type="match status" value="1"/>
</dbReference>
<dbReference type="KEGG" id="stp:Strop_3035"/>
<dbReference type="Proteomes" id="UP000000235">
    <property type="component" value="Chromosome"/>
</dbReference>
<keyword evidence="2" id="KW-0238">DNA-binding</keyword>
<evidence type="ECO:0000259" key="4">
    <source>
        <dbReference type="PROSITE" id="PS50995"/>
    </source>
</evidence>
<dbReference type="InterPro" id="IPR052526">
    <property type="entry name" value="HTH-type_Bedaq_tolerance"/>
</dbReference>
<dbReference type="STRING" id="369723.Strop_3035"/>
<evidence type="ECO:0000256" key="2">
    <source>
        <dbReference type="ARBA" id="ARBA00023125"/>
    </source>
</evidence>
<dbReference type="GO" id="GO:0003677">
    <property type="term" value="F:DNA binding"/>
    <property type="evidence" value="ECO:0007669"/>
    <property type="project" value="UniProtKB-KW"/>
</dbReference>
<dbReference type="InterPro" id="IPR023187">
    <property type="entry name" value="Tscrpt_reg_MarR-type_CS"/>
</dbReference>
<name>A4X9B1_SALTO</name>
<evidence type="ECO:0000256" key="1">
    <source>
        <dbReference type="ARBA" id="ARBA00023015"/>
    </source>
</evidence>
<dbReference type="PANTHER" id="PTHR39515:SF2">
    <property type="entry name" value="HTH-TYPE TRANSCRIPTIONAL REGULATOR RV0880"/>
    <property type="match status" value="1"/>
</dbReference>
<accession>A4X9B1</accession>
<sequence>MTARPAPCLDPASTAALGAVVGELHRRLRRATARHANRIPLPEAQVELLLLVRAHPDVSVKDAACRLHAAPNTVSTLVRDLVAAGLLHRECAPADRRTARLRLTDAARARIADHEQHRAALLGAAVSRLSPEARAAVVAATPYLTRLADLLDP</sequence>
<dbReference type="HOGENOM" id="CLU_083287_15_6_11"/>
<dbReference type="SUPFAM" id="SSF46785">
    <property type="entry name" value="Winged helix' DNA-binding domain"/>
    <property type="match status" value="1"/>
</dbReference>
<dbReference type="Gene3D" id="1.10.10.10">
    <property type="entry name" value="Winged helix-like DNA-binding domain superfamily/Winged helix DNA-binding domain"/>
    <property type="match status" value="1"/>
</dbReference>